<dbReference type="SUPFAM" id="SSF51658">
    <property type="entry name" value="Xylose isomerase-like"/>
    <property type="match status" value="1"/>
</dbReference>
<comment type="caution">
    <text evidence="7">The sequence shown here is derived from an EMBL/GenBank/DDBJ whole genome shotgun (WGS) entry which is preliminary data.</text>
</comment>
<keyword evidence="3" id="KW-0227">DNA damage</keyword>
<dbReference type="PANTHER" id="PTHR31290:SF5">
    <property type="entry name" value="UV-DAMAGE ENDONUCLEASE"/>
    <property type="match status" value="1"/>
</dbReference>
<evidence type="ECO:0000256" key="6">
    <source>
        <dbReference type="ARBA" id="ARBA00023204"/>
    </source>
</evidence>
<keyword evidence="2 7" id="KW-0255">Endonuclease</keyword>
<name>C0GIF9_DETAL</name>
<gene>
    <name evidence="7" type="ORF">DealDRAFT_2268</name>
</gene>
<evidence type="ECO:0000256" key="1">
    <source>
        <dbReference type="ARBA" id="ARBA00022722"/>
    </source>
</evidence>
<evidence type="ECO:0000256" key="5">
    <source>
        <dbReference type="ARBA" id="ARBA00022801"/>
    </source>
</evidence>
<evidence type="ECO:0000256" key="3">
    <source>
        <dbReference type="ARBA" id="ARBA00022763"/>
    </source>
</evidence>
<accession>C0GIF9</accession>
<dbReference type="GO" id="GO:0004519">
    <property type="term" value="F:endonuclease activity"/>
    <property type="evidence" value="ECO:0007669"/>
    <property type="project" value="UniProtKB-KW"/>
</dbReference>
<organism evidence="7 8">
    <name type="scientific">Dethiobacter alkaliphilus AHT 1</name>
    <dbReference type="NCBI Taxonomy" id="555088"/>
    <lineage>
        <taxon>Bacteria</taxon>
        <taxon>Bacillati</taxon>
        <taxon>Bacillota</taxon>
        <taxon>Dethiobacteria</taxon>
        <taxon>Dethiobacterales</taxon>
        <taxon>Dethiobacteraceae</taxon>
        <taxon>Dethiobacter</taxon>
    </lineage>
</organism>
<dbReference type="Gene3D" id="3.20.20.150">
    <property type="entry name" value="Divalent-metal-dependent TIM barrel enzymes"/>
    <property type="match status" value="1"/>
</dbReference>
<keyword evidence="6" id="KW-0234">DNA repair</keyword>
<sequence length="323" mass="36632">MLLRFGFVAMSMKLENASPSKTVTLKTFAKLAAEKPEAALEKVRRTAEENLANCLRLLHYCHANHVRVFRFSSRIVPLATHPDLSHWDYLGDLGPQLAKLGDFIENNGMRITFHPDHYTVLNSPREDVFTASVADLAHHCRLFQAMGLAKQAKLILHVGGSYGDKEEALERFLTNWARLPRGIAKRMTLENDDKTFTATDTLYLCEKLQLPMVLDLHHFHCNHTEEEQLEDIFPRFVATWEGSGLPPKLHVSSPKCEKEFRSHHDFVDSVTILPALQKLKLFTGQAHVMVEAKQKDVAMFRLVEELAGQPGMEQLDAATIRVL</sequence>
<keyword evidence="5" id="KW-0378">Hydrolase</keyword>
<protein>
    <submittedName>
        <fullName evidence="7">UV-endonuclease UvdE</fullName>
    </submittedName>
</protein>
<keyword evidence="1" id="KW-0540">Nuclease</keyword>
<dbReference type="NCBIfam" id="TIGR00629">
    <property type="entry name" value="uvde"/>
    <property type="match status" value="1"/>
</dbReference>
<dbReference type="EMBL" id="ACJM01000012">
    <property type="protein sequence ID" value="EEG76820.1"/>
    <property type="molecule type" value="Genomic_DNA"/>
</dbReference>
<reference evidence="7 8" key="1">
    <citation type="submission" date="2009-02" db="EMBL/GenBank/DDBJ databases">
        <title>Sequencing of the draft genome and assembly of Dethiobacter alkaliphilus AHT 1.</title>
        <authorList>
            <consortium name="US DOE Joint Genome Institute (JGI-PGF)"/>
            <person name="Lucas S."/>
            <person name="Copeland A."/>
            <person name="Lapidus A."/>
            <person name="Glavina del Rio T."/>
            <person name="Dalin E."/>
            <person name="Tice H."/>
            <person name="Bruce D."/>
            <person name="Goodwin L."/>
            <person name="Pitluck S."/>
            <person name="Larimer F."/>
            <person name="Land M.L."/>
            <person name="Hauser L."/>
            <person name="Muyzer G."/>
        </authorList>
    </citation>
    <scope>NUCLEOTIDE SEQUENCE [LARGE SCALE GENOMIC DNA]</scope>
    <source>
        <strain evidence="7 8">AHT 1</strain>
    </source>
</reference>
<dbReference type="eggNOG" id="COG4294">
    <property type="taxonomic scope" value="Bacteria"/>
</dbReference>
<dbReference type="AlphaFoldDB" id="C0GIF9"/>
<evidence type="ECO:0000313" key="7">
    <source>
        <dbReference type="EMBL" id="EEG76820.1"/>
    </source>
</evidence>
<dbReference type="InterPro" id="IPR004601">
    <property type="entry name" value="UvdE"/>
</dbReference>
<dbReference type="Proteomes" id="UP000006443">
    <property type="component" value="Unassembled WGS sequence"/>
</dbReference>
<dbReference type="InterPro" id="IPR036237">
    <property type="entry name" value="Xyl_isomerase-like_sf"/>
</dbReference>
<keyword evidence="4" id="KW-0228">DNA excision</keyword>
<evidence type="ECO:0000256" key="2">
    <source>
        <dbReference type="ARBA" id="ARBA00022759"/>
    </source>
</evidence>
<dbReference type="GO" id="GO:0009411">
    <property type="term" value="P:response to UV"/>
    <property type="evidence" value="ECO:0007669"/>
    <property type="project" value="InterPro"/>
</dbReference>
<evidence type="ECO:0000256" key="4">
    <source>
        <dbReference type="ARBA" id="ARBA00022769"/>
    </source>
</evidence>
<keyword evidence="8" id="KW-1185">Reference proteome</keyword>
<dbReference type="RefSeq" id="WP_008517504.1">
    <property type="nucleotide sequence ID" value="NZ_ACJM01000012.1"/>
</dbReference>
<dbReference type="OrthoDB" id="9782576at2"/>
<dbReference type="GO" id="GO:0006289">
    <property type="term" value="P:nucleotide-excision repair"/>
    <property type="evidence" value="ECO:0007669"/>
    <property type="project" value="InterPro"/>
</dbReference>
<dbReference type="Pfam" id="PF03851">
    <property type="entry name" value="UvdE"/>
    <property type="match status" value="1"/>
</dbReference>
<proteinExistence type="predicted"/>
<dbReference type="STRING" id="555088.DealDRAFT_2268"/>
<evidence type="ECO:0000313" key="8">
    <source>
        <dbReference type="Proteomes" id="UP000006443"/>
    </source>
</evidence>
<dbReference type="PANTHER" id="PTHR31290">
    <property type="entry name" value="UV-DAMAGE ENDONUCLEASE"/>
    <property type="match status" value="1"/>
</dbReference>
<dbReference type="GO" id="GO:0016787">
    <property type="term" value="F:hydrolase activity"/>
    <property type="evidence" value="ECO:0007669"/>
    <property type="project" value="UniProtKB-KW"/>
</dbReference>